<evidence type="ECO:0000313" key="2">
    <source>
        <dbReference type="Proteomes" id="UP000199074"/>
    </source>
</evidence>
<dbReference type="STRING" id="429728.SAMN05216456_1114"/>
<gene>
    <name evidence="1" type="ORF">SAMN05216456_1114</name>
</gene>
<organism evidence="1 2">
    <name type="scientific">Devosia crocina</name>
    <dbReference type="NCBI Taxonomy" id="429728"/>
    <lineage>
        <taxon>Bacteria</taxon>
        <taxon>Pseudomonadati</taxon>
        <taxon>Pseudomonadota</taxon>
        <taxon>Alphaproteobacteria</taxon>
        <taxon>Hyphomicrobiales</taxon>
        <taxon>Devosiaceae</taxon>
        <taxon>Devosia</taxon>
    </lineage>
</organism>
<dbReference type="EMBL" id="FPCK01000001">
    <property type="protein sequence ID" value="SFV30739.1"/>
    <property type="molecule type" value="Genomic_DNA"/>
</dbReference>
<evidence type="ECO:0000313" key="1">
    <source>
        <dbReference type="EMBL" id="SFV30739.1"/>
    </source>
</evidence>
<sequence length="156" mass="16975">MSAAADRIASLDSLPAQDLCNQAEESLQALVTIMNEETTLLRAGRFRDAAGLTAQKTQLAQDYVVFARSVQRQTDRLLAEAPESLDRLHQNHDSLATQMAENLRVIATAKTLAEDILVDVADSVGAKDRTRTYDQSGEVRLPRAASARGIAINRAL</sequence>
<dbReference type="OrthoDB" id="7947407at2"/>
<keyword evidence="2" id="KW-1185">Reference proteome</keyword>
<dbReference type="Proteomes" id="UP000199074">
    <property type="component" value="Unassembled WGS sequence"/>
</dbReference>
<protein>
    <recommendedName>
        <fullName evidence="3">FlgN protein</fullName>
    </recommendedName>
</protein>
<evidence type="ECO:0008006" key="3">
    <source>
        <dbReference type="Google" id="ProtNLM"/>
    </source>
</evidence>
<proteinExistence type="predicted"/>
<accession>A0A1I7N7W8</accession>
<reference evidence="1 2" key="1">
    <citation type="submission" date="2016-10" db="EMBL/GenBank/DDBJ databases">
        <authorList>
            <person name="de Groot N.N."/>
        </authorList>
    </citation>
    <scope>NUCLEOTIDE SEQUENCE [LARGE SCALE GENOMIC DNA]</scope>
    <source>
        <strain evidence="1 2">IPL20</strain>
    </source>
</reference>
<name>A0A1I7N7W8_9HYPH</name>
<dbReference type="AlphaFoldDB" id="A0A1I7N7W8"/>
<dbReference type="RefSeq" id="WP_092421952.1">
    <property type="nucleotide sequence ID" value="NZ_FPCK01000001.1"/>
</dbReference>